<sequence length="95" mass="10726">MNKNDPPNLGKYALLTPKVLQGIQIHVSDCNLRQHGSKLLTGLRDMFFLYQWPLIFKASLSNVEPLRFPTLIVVVAQELEIRDNNCSTVGEFGVN</sequence>
<name>G7IL02_MEDTR</name>
<dbReference type="PaxDb" id="3880-AES64887"/>
<keyword evidence="3" id="KW-1185">Reference proteome</keyword>
<reference evidence="1 3" key="1">
    <citation type="journal article" date="2011" name="Nature">
        <title>The Medicago genome provides insight into the evolution of rhizobial symbioses.</title>
        <authorList>
            <person name="Young N.D."/>
            <person name="Debelle F."/>
            <person name="Oldroyd G.E."/>
            <person name="Geurts R."/>
            <person name="Cannon S.B."/>
            <person name="Udvardi M.K."/>
            <person name="Benedito V.A."/>
            <person name="Mayer K.F."/>
            <person name="Gouzy J."/>
            <person name="Schoof H."/>
            <person name="Van de Peer Y."/>
            <person name="Proost S."/>
            <person name="Cook D.R."/>
            <person name="Meyers B.C."/>
            <person name="Spannagl M."/>
            <person name="Cheung F."/>
            <person name="De Mita S."/>
            <person name="Krishnakumar V."/>
            <person name="Gundlach H."/>
            <person name="Zhou S."/>
            <person name="Mudge J."/>
            <person name="Bharti A.K."/>
            <person name="Murray J.D."/>
            <person name="Naoumkina M.A."/>
            <person name="Rosen B."/>
            <person name="Silverstein K.A."/>
            <person name="Tang H."/>
            <person name="Rombauts S."/>
            <person name="Zhao P.X."/>
            <person name="Zhou P."/>
            <person name="Barbe V."/>
            <person name="Bardou P."/>
            <person name="Bechner M."/>
            <person name="Bellec A."/>
            <person name="Berger A."/>
            <person name="Berges H."/>
            <person name="Bidwell S."/>
            <person name="Bisseling T."/>
            <person name="Choisne N."/>
            <person name="Couloux A."/>
            <person name="Denny R."/>
            <person name="Deshpande S."/>
            <person name="Dai X."/>
            <person name="Doyle J.J."/>
            <person name="Dudez A.M."/>
            <person name="Farmer A.D."/>
            <person name="Fouteau S."/>
            <person name="Franken C."/>
            <person name="Gibelin C."/>
            <person name="Gish J."/>
            <person name="Goldstein S."/>
            <person name="Gonzalez A.J."/>
            <person name="Green P.J."/>
            <person name="Hallab A."/>
            <person name="Hartog M."/>
            <person name="Hua A."/>
            <person name="Humphray S.J."/>
            <person name="Jeong D.H."/>
            <person name="Jing Y."/>
            <person name="Jocker A."/>
            <person name="Kenton S.M."/>
            <person name="Kim D.J."/>
            <person name="Klee K."/>
            <person name="Lai H."/>
            <person name="Lang C."/>
            <person name="Lin S."/>
            <person name="Macmil S.L."/>
            <person name="Magdelenat G."/>
            <person name="Matthews L."/>
            <person name="McCorrison J."/>
            <person name="Monaghan E.L."/>
            <person name="Mun J.H."/>
            <person name="Najar F.Z."/>
            <person name="Nicholson C."/>
            <person name="Noirot C."/>
            <person name="O'Bleness M."/>
            <person name="Paule C.R."/>
            <person name="Poulain J."/>
            <person name="Prion F."/>
            <person name="Qin B."/>
            <person name="Qu C."/>
            <person name="Retzel E.F."/>
            <person name="Riddle C."/>
            <person name="Sallet E."/>
            <person name="Samain S."/>
            <person name="Samson N."/>
            <person name="Sanders I."/>
            <person name="Saurat O."/>
            <person name="Scarpelli C."/>
            <person name="Schiex T."/>
            <person name="Segurens B."/>
            <person name="Severin A.J."/>
            <person name="Sherrier D.J."/>
            <person name="Shi R."/>
            <person name="Sims S."/>
            <person name="Singer S.R."/>
            <person name="Sinharoy S."/>
            <person name="Sterck L."/>
            <person name="Viollet A."/>
            <person name="Wang B.B."/>
            <person name="Wang K."/>
            <person name="Wang M."/>
            <person name="Wang X."/>
            <person name="Warfsmann J."/>
            <person name="Weissenbach J."/>
            <person name="White D.D."/>
            <person name="White J.D."/>
            <person name="Wiley G.B."/>
            <person name="Wincker P."/>
            <person name="Xing Y."/>
            <person name="Yang L."/>
            <person name="Yao Z."/>
            <person name="Ying F."/>
            <person name="Zhai J."/>
            <person name="Zhou L."/>
            <person name="Zuber A."/>
            <person name="Denarie J."/>
            <person name="Dixon R.A."/>
            <person name="May G.D."/>
            <person name="Schwartz D.C."/>
            <person name="Rogers J."/>
            <person name="Quetier F."/>
            <person name="Town C.D."/>
            <person name="Roe B.A."/>
        </authorList>
    </citation>
    <scope>NUCLEOTIDE SEQUENCE [LARGE SCALE GENOMIC DNA]</scope>
    <source>
        <strain evidence="1">A17</strain>
        <strain evidence="2 3">cv. Jemalong A17</strain>
    </source>
</reference>
<dbReference type="EnsemblPlants" id="AES64887">
    <property type="protein sequence ID" value="AES64887"/>
    <property type="gene ID" value="MTR_2g032750"/>
</dbReference>
<organism evidence="1 3">
    <name type="scientific">Medicago truncatula</name>
    <name type="common">Barrel medic</name>
    <name type="synonym">Medicago tribuloides</name>
    <dbReference type="NCBI Taxonomy" id="3880"/>
    <lineage>
        <taxon>Eukaryota</taxon>
        <taxon>Viridiplantae</taxon>
        <taxon>Streptophyta</taxon>
        <taxon>Embryophyta</taxon>
        <taxon>Tracheophyta</taxon>
        <taxon>Spermatophyta</taxon>
        <taxon>Magnoliopsida</taxon>
        <taxon>eudicotyledons</taxon>
        <taxon>Gunneridae</taxon>
        <taxon>Pentapetalae</taxon>
        <taxon>rosids</taxon>
        <taxon>fabids</taxon>
        <taxon>Fabales</taxon>
        <taxon>Fabaceae</taxon>
        <taxon>Papilionoideae</taxon>
        <taxon>50 kb inversion clade</taxon>
        <taxon>NPAAA clade</taxon>
        <taxon>Hologalegina</taxon>
        <taxon>IRL clade</taxon>
        <taxon>Trifolieae</taxon>
        <taxon>Medicago</taxon>
    </lineage>
</organism>
<gene>
    <name evidence="1" type="ordered locus">MTR_2g032750</name>
</gene>
<dbReference type="AlphaFoldDB" id="G7IL02"/>
<dbReference type="EMBL" id="CM001218">
    <property type="protein sequence ID" value="AES64887.1"/>
    <property type="molecule type" value="Genomic_DNA"/>
</dbReference>
<reference evidence="2" key="3">
    <citation type="submission" date="2015-04" db="UniProtKB">
        <authorList>
            <consortium name="EnsemblPlants"/>
        </authorList>
    </citation>
    <scope>IDENTIFICATION</scope>
    <source>
        <strain evidence="2">cv. Jemalong A17</strain>
    </source>
</reference>
<proteinExistence type="predicted"/>
<protein>
    <submittedName>
        <fullName evidence="1 2">Uncharacterized protein</fullName>
    </submittedName>
</protein>
<reference evidence="1 3" key="2">
    <citation type="journal article" date="2014" name="BMC Genomics">
        <title>An improved genome release (version Mt4.0) for the model legume Medicago truncatula.</title>
        <authorList>
            <person name="Tang H."/>
            <person name="Krishnakumar V."/>
            <person name="Bidwell S."/>
            <person name="Rosen B."/>
            <person name="Chan A."/>
            <person name="Zhou S."/>
            <person name="Gentzbittel L."/>
            <person name="Childs K.L."/>
            <person name="Yandell M."/>
            <person name="Gundlach H."/>
            <person name="Mayer K.F."/>
            <person name="Schwartz D.C."/>
            <person name="Town C.D."/>
        </authorList>
    </citation>
    <scope>GENOME REANNOTATION</scope>
    <source>
        <strain evidence="2 3">cv. Jemalong A17</strain>
    </source>
</reference>
<accession>G7IL02</accession>
<evidence type="ECO:0000313" key="3">
    <source>
        <dbReference type="Proteomes" id="UP000002051"/>
    </source>
</evidence>
<dbReference type="Proteomes" id="UP000002051">
    <property type="component" value="Chromosome 2"/>
</dbReference>
<dbReference type="HOGENOM" id="CLU_2375973_0_0_1"/>
<evidence type="ECO:0000313" key="1">
    <source>
        <dbReference type="EMBL" id="AES64887.1"/>
    </source>
</evidence>
<evidence type="ECO:0000313" key="2">
    <source>
        <dbReference type="EnsemblPlants" id="AES64887"/>
    </source>
</evidence>